<keyword evidence="1" id="KW-1133">Transmembrane helix</keyword>
<feature type="transmembrane region" description="Helical" evidence="1">
    <location>
        <begin position="338"/>
        <end position="359"/>
    </location>
</feature>
<evidence type="ECO:0000313" key="2">
    <source>
        <dbReference type="EMBL" id="ETO09052.1"/>
    </source>
</evidence>
<feature type="transmembrane region" description="Helical" evidence="1">
    <location>
        <begin position="397"/>
        <end position="415"/>
    </location>
</feature>
<keyword evidence="1" id="KW-0472">Membrane</keyword>
<evidence type="ECO:0000313" key="3">
    <source>
        <dbReference type="Proteomes" id="UP000023152"/>
    </source>
</evidence>
<gene>
    <name evidence="2" type="ORF">RFI_28334</name>
</gene>
<sequence>MHLVKTNQSIFIIIATQRKAYLYNPMECHTSFGCDFIVLHFHSLFEQIFYIHLTSCYKRKKLIKIFYPLITLKLYGSNIAATSVHFSLLWKLNTIINFGQIKINLKRSTQSALKQILKRKNLDNLTIILKGMALHQSFRPFFASVHRSAQAFCSAKPIKTTLFGLTCGYAVHRWTNKSSYQISAEGEASQATTENRSTLTKDDWKQVAKEINKIGSNVKQSFEWRWYDYLMFYGITACTFGVALLFLPLWKFYFYRKHIANLRIGQLRCKLKPEFSDFFFEVFLYVTMLNFLTLGMYTVFGFANRHESYWLDTNVEWFIDSNDFEKKKENFVQKKNKTFVFCLRAFLLLVVFLCCFAVFCPFSFERTKHCCQIDFYTMLFSYKLEQTLRLTVHTNFLDLRVFSNIAALFFVSLQPHSALSIFYKCIINNFFLCMSIYMIKDLFIQLFLNLINKLYIEGMAISLAVKRTYI</sequence>
<feature type="transmembrane region" description="Helical" evidence="1">
    <location>
        <begin position="275"/>
        <end position="300"/>
    </location>
</feature>
<keyword evidence="3" id="KW-1185">Reference proteome</keyword>
<keyword evidence="1" id="KW-0812">Transmembrane</keyword>
<accession>X6M6G2</accession>
<organism evidence="2 3">
    <name type="scientific">Reticulomyxa filosa</name>
    <dbReference type="NCBI Taxonomy" id="46433"/>
    <lineage>
        <taxon>Eukaryota</taxon>
        <taxon>Sar</taxon>
        <taxon>Rhizaria</taxon>
        <taxon>Retaria</taxon>
        <taxon>Foraminifera</taxon>
        <taxon>Monothalamids</taxon>
        <taxon>Reticulomyxidae</taxon>
        <taxon>Reticulomyxa</taxon>
    </lineage>
</organism>
<name>X6M6G2_RETFI</name>
<proteinExistence type="predicted"/>
<protein>
    <submittedName>
        <fullName evidence="2">Uncharacterized protein</fullName>
    </submittedName>
</protein>
<evidence type="ECO:0000256" key="1">
    <source>
        <dbReference type="SAM" id="Phobius"/>
    </source>
</evidence>
<comment type="caution">
    <text evidence="2">The sequence shown here is derived from an EMBL/GenBank/DDBJ whole genome shotgun (WGS) entry which is preliminary data.</text>
</comment>
<reference evidence="2 3" key="1">
    <citation type="journal article" date="2013" name="Curr. Biol.">
        <title>The Genome of the Foraminiferan Reticulomyxa filosa.</title>
        <authorList>
            <person name="Glockner G."/>
            <person name="Hulsmann N."/>
            <person name="Schleicher M."/>
            <person name="Noegel A.A."/>
            <person name="Eichinger L."/>
            <person name="Gallinger C."/>
            <person name="Pawlowski J."/>
            <person name="Sierra R."/>
            <person name="Euteneuer U."/>
            <person name="Pillet L."/>
            <person name="Moustafa A."/>
            <person name="Platzer M."/>
            <person name="Groth M."/>
            <person name="Szafranski K."/>
            <person name="Schliwa M."/>
        </authorList>
    </citation>
    <scope>NUCLEOTIDE SEQUENCE [LARGE SCALE GENOMIC DNA]</scope>
</reference>
<dbReference type="AlphaFoldDB" id="X6M6G2"/>
<feature type="transmembrane region" description="Helical" evidence="1">
    <location>
        <begin position="230"/>
        <end position="254"/>
    </location>
</feature>
<dbReference type="EMBL" id="ASPP01024399">
    <property type="protein sequence ID" value="ETO09052.1"/>
    <property type="molecule type" value="Genomic_DNA"/>
</dbReference>
<dbReference type="Proteomes" id="UP000023152">
    <property type="component" value="Unassembled WGS sequence"/>
</dbReference>